<accession>A0A0P0N435</accession>
<reference evidence="2 4" key="2">
    <citation type="submission" date="2017-05" db="EMBL/GenBank/DDBJ databases">
        <title>The draft genome of the hyperthermophilic archaeon 'Pyrodictium delaneyi strain Hulk', an iron and nitrate reducer, reveals the capacity for sulfate reduction.</title>
        <authorList>
            <person name="Demey L.M."/>
            <person name="Miller C."/>
            <person name="Manzella M."/>
            <person name="Reguera G."/>
            <person name="Kashefi K."/>
        </authorList>
    </citation>
    <scope>NUCLEOTIDE SEQUENCE [LARGE SCALE GENOMIC DNA]</scope>
    <source>
        <strain evidence="2 4">Hulk</strain>
    </source>
</reference>
<proteinExistence type="predicted"/>
<evidence type="ECO:0000313" key="2">
    <source>
        <dbReference type="EMBL" id="OWJ55729.1"/>
    </source>
</evidence>
<dbReference type="Proteomes" id="UP000058613">
    <property type="component" value="Chromosome"/>
</dbReference>
<gene>
    <name evidence="2" type="ORF">Pdsh_02840</name>
    <name evidence="1" type="ORF">Pyrde_1143</name>
</gene>
<reference evidence="1 3" key="1">
    <citation type="submission" date="2015-10" db="EMBL/GenBank/DDBJ databases">
        <title>Complete genome sequence of hyperthermophilic archaeon Pyrodictium delaneyi Su06.</title>
        <authorList>
            <person name="Jung J.-H."/>
            <person name="Lin J."/>
            <person name="Holden J.F."/>
            <person name="Park C.-S."/>
        </authorList>
    </citation>
    <scope>NUCLEOTIDE SEQUENCE [LARGE SCALE GENOMIC DNA]</scope>
    <source>
        <strain evidence="1 3">Su06</strain>
    </source>
</reference>
<dbReference type="RefSeq" id="WP_055408992.1">
    <property type="nucleotide sequence ID" value="NZ_CP013011.1"/>
</dbReference>
<dbReference type="AlphaFoldDB" id="A0A0P0N435"/>
<organism evidence="1 3">
    <name type="scientific">Pyrodictium delaneyi</name>
    <dbReference type="NCBI Taxonomy" id="1273541"/>
    <lineage>
        <taxon>Archaea</taxon>
        <taxon>Thermoproteota</taxon>
        <taxon>Thermoprotei</taxon>
        <taxon>Desulfurococcales</taxon>
        <taxon>Pyrodictiaceae</taxon>
        <taxon>Pyrodictium</taxon>
    </lineage>
</organism>
<name>A0A0P0N435_9CREN</name>
<evidence type="ECO:0000313" key="3">
    <source>
        <dbReference type="Proteomes" id="UP000058613"/>
    </source>
</evidence>
<dbReference type="EMBL" id="NCQP01000001">
    <property type="protein sequence ID" value="OWJ55729.1"/>
    <property type="molecule type" value="Genomic_DNA"/>
</dbReference>
<protein>
    <submittedName>
        <fullName evidence="1">Uncharacterized protein</fullName>
    </submittedName>
</protein>
<evidence type="ECO:0000313" key="4">
    <source>
        <dbReference type="Proteomes" id="UP000196694"/>
    </source>
</evidence>
<dbReference type="GeneID" id="26099479"/>
<dbReference type="EMBL" id="CP013011">
    <property type="protein sequence ID" value="ALL01191.1"/>
    <property type="molecule type" value="Genomic_DNA"/>
</dbReference>
<dbReference type="Proteomes" id="UP000196694">
    <property type="component" value="Unassembled WGS sequence"/>
</dbReference>
<sequence length="187" mass="20950">MAGTSIDVHVEKLLMKADRQVLRILSPRARCIILALRMIRMEGTNIEELLMQIESYGFKCNKLEDALYMLSYHDIIECDDNLCRLTDAGIELSTALREFLENMRSLAYNVVDGVATEDDILASLVTAFASTVGLIESYAEEPSLMPLYLSLHMYITGLSTAVLAQLARVSAQVLDTVKRFTEGYETE</sequence>
<dbReference type="KEGG" id="pdl:Pyrde_1143"/>
<evidence type="ECO:0000313" key="1">
    <source>
        <dbReference type="EMBL" id="ALL01191.1"/>
    </source>
</evidence>
<keyword evidence="4" id="KW-1185">Reference proteome</keyword>
<dbReference type="STRING" id="1273541.Pyrde_1143"/>